<evidence type="ECO:0000256" key="1">
    <source>
        <dbReference type="SAM" id="MobiDB-lite"/>
    </source>
</evidence>
<proteinExistence type="predicted"/>
<dbReference type="InterPro" id="IPR057511">
    <property type="entry name" value="WH_GDS1"/>
</dbReference>
<feature type="region of interest" description="Disordered" evidence="1">
    <location>
        <begin position="430"/>
        <end position="458"/>
    </location>
</feature>
<feature type="compositionally biased region" description="Low complexity" evidence="1">
    <location>
        <begin position="568"/>
        <end position="580"/>
    </location>
</feature>
<dbReference type="EMBL" id="FMSP01000004">
    <property type="protein sequence ID" value="SCV68988.1"/>
    <property type="molecule type" value="Genomic_DNA"/>
</dbReference>
<sequence length="1106" mass="116319">MLTRRNGSGSGGGGGRQSLTKTASPAAAANHGGEVGRRNEPPVAAAIIHHLTRRRTNSVIRPPRRLDSPSPDRTTSMSNGASAAAGAQSRSSVATRAGAGAGAASAGAAEGPASTTSTTHRHGTRLASATSASASRSPLHIASSQTTTTTSPTSTTTTATITTISSSSSSSHSTPTPSSSASHAGPPRRAPTFPHNDSYVPNAATGHPRDFIPPELDFPPPAMAAKVRKQDADDRLLMAICDVLLSHQNRALCPKEIAEVMFARDWLKSAGTTPFAHISTCIRSHTRRAQIADPPYQPLLLPFELVGALSPHEVAAVGLVAEERPAVKRGTLWYLNEALFGSGLGAEDPFVRCRREAGLSTAGPATLRARGLVSLSTLQTEDDDGDDGGMGRGKRKRRASSAMLAALTTDIDSTSVSMNARPPMLLTGHRGATGHQSSLHRRNQTVAPLSSSAPAKTGLPKLRLRLTCLEEVENDSDGFTSDAARRRRASKKKSRRGTSVGASETSGGRFVSVESEVVDDNLAGQSSSEDDDVEDLMVARDLSRSPGKYSSASSSALLAQSLLAASTTSSTPLSSGGSTQDAVSPDSLQLPCVSPAGGASFRPSPRPHLSMSVPSPFSPFLSARSSEMVMEGDDNIGGPQRLVHDADRLDSADEDDFHEAMLRGDDFDFEWGSESYTSNIMLPPFSSKSRSREMSLSLPEGAFDLKDEIDDAASTPATTPRSPAGSEEPEPAPPSAASAAAASIDGLGKMGMEETLCGAYASKTDDYHSSQTIEIKVEDTENERAGSTDSLTSLVDESMSIEPETPVVAARTVDESALAVPLPSPLALDLPPMLALTPSVDYDFVGHDQEEHAAFAANSADEDNADDEDEHEDDELVTVKLEDGGSVTTDTGSSSASSQSSSTFPYFESLSRRMHALRNSPSSSGSSENGEMFCDLTPIVVSKSMLATGLPVPQQAPSPPETTDWGLQLDPDEFELDISHSTDFLGPEAVGLEELDLAWGGEDDEQGEFEADEHFKLRCEQRLKTRLMEKVASTPTFLTGCRPSTPRGRSHISKASTPTPAALRAALHADDDEDDSGSLPSRTSAKRETLRPSDVVADSEGSDDGL</sequence>
<keyword evidence="4" id="KW-1185">Reference proteome</keyword>
<feature type="region of interest" description="Disordered" evidence="1">
    <location>
        <begin position="480"/>
        <end position="534"/>
    </location>
</feature>
<dbReference type="Proteomes" id="UP000198372">
    <property type="component" value="Unassembled WGS sequence"/>
</dbReference>
<feature type="region of interest" description="Disordered" evidence="1">
    <location>
        <begin position="858"/>
        <end position="902"/>
    </location>
</feature>
<dbReference type="STRING" id="269621.A0A238FCX1"/>
<feature type="compositionally biased region" description="Low complexity" evidence="1">
    <location>
        <begin position="884"/>
        <end position="902"/>
    </location>
</feature>
<feature type="region of interest" description="Disordered" evidence="1">
    <location>
        <begin position="378"/>
        <end position="401"/>
    </location>
</feature>
<accession>A0A238FCX1</accession>
<organism evidence="3 4">
    <name type="scientific">Microbotryum intermedium</name>
    <dbReference type="NCBI Taxonomy" id="269621"/>
    <lineage>
        <taxon>Eukaryota</taxon>
        <taxon>Fungi</taxon>
        <taxon>Dikarya</taxon>
        <taxon>Basidiomycota</taxon>
        <taxon>Pucciniomycotina</taxon>
        <taxon>Microbotryomycetes</taxon>
        <taxon>Microbotryales</taxon>
        <taxon>Microbotryaceae</taxon>
        <taxon>Microbotryum</taxon>
    </lineage>
</organism>
<evidence type="ECO:0000259" key="2">
    <source>
        <dbReference type="Pfam" id="PF25318"/>
    </source>
</evidence>
<feature type="compositionally biased region" description="Low complexity" evidence="1">
    <location>
        <begin position="125"/>
        <end position="183"/>
    </location>
</feature>
<feature type="compositionally biased region" description="Acidic residues" evidence="1">
    <location>
        <begin position="860"/>
        <end position="876"/>
    </location>
</feature>
<dbReference type="OrthoDB" id="5597783at2759"/>
<reference evidence="4" key="1">
    <citation type="submission" date="2016-09" db="EMBL/GenBank/DDBJ databases">
        <authorList>
            <person name="Jeantristanb JTB J.-T."/>
            <person name="Ricardo R."/>
        </authorList>
    </citation>
    <scope>NUCLEOTIDE SEQUENCE [LARGE SCALE GENOMIC DNA]</scope>
</reference>
<feature type="compositionally biased region" description="Low complexity" evidence="1">
    <location>
        <begin position="68"/>
        <end position="118"/>
    </location>
</feature>
<dbReference type="AlphaFoldDB" id="A0A238FCX1"/>
<feature type="region of interest" description="Disordered" evidence="1">
    <location>
        <begin position="778"/>
        <end position="799"/>
    </location>
</feature>
<gene>
    <name evidence="3" type="ORF">BQ2448_2008</name>
</gene>
<evidence type="ECO:0000313" key="4">
    <source>
        <dbReference type="Proteomes" id="UP000198372"/>
    </source>
</evidence>
<name>A0A238FCX1_9BASI</name>
<feature type="domain" description="GDS1 winged helix" evidence="2">
    <location>
        <begin position="228"/>
        <end position="296"/>
    </location>
</feature>
<feature type="region of interest" description="Disordered" evidence="1">
    <location>
        <begin position="712"/>
        <end position="741"/>
    </location>
</feature>
<feature type="region of interest" description="Disordered" evidence="1">
    <location>
        <begin position="1036"/>
        <end position="1106"/>
    </location>
</feature>
<feature type="region of interest" description="Disordered" evidence="1">
    <location>
        <begin position="568"/>
        <end position="612"/>
    </location>
</feature>
<feature type="compositionally biased region" description="Basic residues" evidence="1">
    <location>
        <begin position="485"/>
        <end position="496"/>
    </location>
</feature>
<dbReference type="Pfam" id="PF25318">
    <property type="entry name" value="WHD_GDS1"/>
    <property type="match status" value="1"/>
</dbReference>
<protein>
    <submittedName>
        <fullName evidence="3">BQ2448_2008 protein</fullName>
    </submittedName>
</protein>
<feature type="region of interest" description="Disordered" evidence="1">
    <location>
        <begin position="1"/>
        <end position="209"/>
    </location>
</feature>
<feature type="compositionally biased region" description="Polar residues" evidence="1">
    <location>
        <begin position="444"/>
        <end position="454"/>
    </location>
</feature>
<evidence type="ECO:0000313" key="3">
    <source>
        <dbReference type="EMBL" id="SCV68988.1"/>
    </source>
</evidence>